<dbReference type="GO" id="GO:0009378">
    <property type="term" value="F:four-way junction helicase activity"/>
    <property type="evidence" value="ECO:0007669"/>
    <property type="project" value="TreeGrafter"/>
</dbReference>
<comment type="similarity">
    <text evidence="1">Belongs to the helicase family. RecQ subfamily.</text>
</comment>
<dbReference type="InterPro" id="IPR032284">
    <property type="entry name" value="RecQ_Zn-bd"/>
</dbReference>
<keyword evidence="8" id="KW-0413">Isomerase</keyword>
<evidence type="ECO:0000259" key="11">
    <source>
        <dbReference type="PROSITE" id="PS51192"/>
    </source>
</evidence>
<dbReference type="EMBL" id="MN739135">
    <property type="protein sequence ID" value="QHS90410.1"/>
    <property type="molecule type" value="Genomic_DNA"/>
</dbReference>
<dbReference type="GO" id="GO:0005737">
    <property type="term" value="C:cytoplasm"/>
    <property type="evidence" value="ECO:0007669"/>
    <property type="project" value="TreeGrafter"/>
</dbReference>
<dbReference type="NCBIfam" id="TIGR00614">
    <property type="entry name" value="recQ_fam"/>
    <property type="match status" value="1"/>
</dbReference>
<dbReference type="GO" id="GO:0046872">
    <property type="term" value="F:metal ion binding"/>
    <property type="evidence" value="ECO:0007669"/>
    <property type="project" value="UniProtKB-KW"/>
</dbReference>
<dbReference type="SMART" id="SM00487">
    <property type="entry name" value="DEXDc"/>
    <property type="match status" value="1"/>
</dbReference>
<dbReference type="GO" id="GO:0006310">
    <property type="term" value="P:DNA recombination"/>
    <property type="evidence" value="ECO:0007669"/>
    <property type="project" value="InterPro"/>
</dbReference>
<evidence type="ECO:0000256" key="7">
    <source>
        <dbReference type="ARBA" id="ARBA00023125"/>
    </source>
</evidence>
<evidence type="ECO:0000256" key="1">
    <source>
        <dbReference type="ARBA" id="ARBA00005446"/>
    </source>
</evidence>
<dbReference type="Pfam" id="PF16124">
    <property type="entry name" value="RecQ_Zn_bind"/>
    <property type="match status" value="1"/>
</dbReference>
<dbReference type="PANTHER" id="PTHR13710:SF105">
    <property type="entry name" value="ATP-DEPENDENT DNA HELICASE Q1"/>
    <property type="match status" value="1"/>
</dbReference>
<evidence type="ECO:0000259" key="12">
    <source>
        <dbReference type="PROSITE" id="PS51194"/>
    </source>
</evidence>
<dbReference type="GO" id="GO:0016787">
    <property type="term" value="F:hydrolase activity"/>
    <property type="evidence" value="ECO:0007669"/>
    <property type="project" value="UniProtKB-KW"/>
</dbReference>
<evidence type="ECO:0000256" key="10">
    <source>
        <dbReference type="ARBA" id="ARBA00034808"/>
    </source>
</evidence>
<dbReference type="InterPro" id="IPR036388">
    <property type="entry name" value="WH-like_DNA-bd_sf"/>
</dbReference>
<evidence type="ECO:0000256" key="9">
    <source>
        <dbReference type="ARBA" id="ARBA00034617"/>
    </source>
</evidence>
<dbReference type="CDD" id="cd17920">
    <property type="entry name" value="DEXHc_RecQ"/>
    <property type="match status" value="1"/>
</dbReference>
<keyword evidence="7" id="KW-0238">DNA-binding</keyword>
<dbReference type="InterPro" id="IPR018982">
    <property type="entry name" value="RQC_domain"/>
</dbReference>
<feature type="domain" description="Helicase ATP-binding" evidence="11">
    <location>
        <begin position="28"/>
        <end position="198"/>
    </location>
</feature>
<organism evidence="13">
    <name type="scientific">viral metagenome</name>
    <dbReference type="NCBI Taxonomy" id="1070528"/>
    <lineage>
        <taxon>unclassified sequences</taxon>
        <taxon>metagenomes</taxon>
        <taxon>organismal metagenomes</taxon>
    </lineage>
</organism>
<reference evidence="13" key="1">
    <citation type="journal article" date="2020" name="Nature">
        <title>Giant virus diversity and host interactions through global metagenomics.</title>
        <authorList>
            <person name="Schulz F."/>
            <person name="Roux S."/>
            <person name="Paez-Espino D."/>
            <person name="Jungbluth S."/>
            <person name="Walsh D.A."/>
            <person name="Denef V.J."/>
            <person name="McMahon K.D."/>
            <person name="Konstantinidis K.T."/>
            <person name="Eloe-Fadrosh E.A."/>
            <person name="Kyrpides N.C."/>
            <person name="Woyke T."/>
        </authorList>
    </citation>
    <scope>NUCLEOTIDE SEQUENCE</scope>
    <source>
        <strain evidence="13">GVMAG-M-3300010160-60</strain>
    </source>
</reference>
<dbReference type="InterPro" id="IPR036390">
    <property type="entry name" value="WH_DNA-bd_sf"/>
</dbReference>
<accession>A0A6C0BEC2</accession>
<keyword evidence="2" id="KW-0479">Metal-binding</keyword>
<dbReference type="GO" id="GO:0006260">
    <property type="term" value="P:DNA replication"/>
    <property type="evidence" value="ECO:0007669"/>
    <property type="project" value="InterPro"/>
</dbReference>
<keyword evidence="5" id="KW-0347">Helicase</keyword>
<proteinExistence type="inferred from homology"/>
<dbReference type="Gene3D" id="1.10.10.10">
    <property type="entry name" value="Winged helix-like DNA-binding domain superfamily/Winged helix DNA-binding domain"/>
    <property type="match status" value="1"/>
</dbReference>
<dbReference type="PROSITE" id="PS51194">
    <property type="entry name" value="HELICASE_CTER"/>
    <property type="match status" value="1"/>
</dbReference>
<dbReference type="GO" id="GO:0043138">
    <property type="term" value="F:3'-5' DNA helicase activity"/>
    <property type="evidence" value="ECO:0007669"/>
    <property type="project" value="UniProtKB-EC"/>
</dbReference>
<sequence>MDNYTKAHKVLKDVFGYDEFKPFQYQIIESIISQKDVLGIMPTGYGKSLCFQIIPLLTDEVAIVISPLIALMADQKLILDKLNISSCCYNSSLTKKEKKDLEKDVIEGKYKIMYITPESLVNSYDLINEIYCKIGICMLAIDEAHCLSSYGFDFRPKYREIKDIRKLLTNVPVLCVTATATDNVIKDIKELMNMKKCVFVQTSYDRPNIMIHIEMYTSNTLMDIVKIIKKNNSSTIIYCVTKKDTELVASELTKLGIMSKAFHAGLDKEERTTIQENCMNDKYKCIVATIAFGMGINKSDVRTVIHYGCPQNIESYYQEIGRAGRDGKESNCYLFYKTKDFIIQKKFIEDIQDVQYKKVRADMLNKMSKYIDTKECRRKYILQYFSEETDYKNCKKCDNCLKKKETISKKDEYNLWLILNVIMTIQIEKNYTFGQSTISLILKGSESSKIKPWMKKLEQFGSMKKLSIKDISSFIYKIIDLGYVENYDIGNCCHVLRCTEEGLTFNDSYELLDIEHDLLKNNLLFDI</sequence>
<dbReference type="InterPro" id="IPR011545">
    <property type="entry name" value="DEAD/DEAH_box_helicase_dom"/>
</dbReference>
<dbReference type="Gene3D" id="3.40.50.300">
    <property type="entry name" value="P-loop containing nucleotide triphosphate hydrolases"/>
    <property type="match status" value="2"/>
</dbReference>
<dbReference type="InterPro" id="IPR014001">
    <property type="entry name" value="Helicase_ATP-bd"/>
</dbReference>
<dbReference type="InterPro" id="IPR004589">
    <property type="entry name" value="DNA_helicase_ATP-dep_RecQ"/>
</dbReference>
<dbReference type="CDD" id="cd18794">
    <property type="entry name" value="SF2_C_RecQ"/>
    <property type="match status" value="1"/>
</dbReference>
<dbReference type="SUPFAM" id="SSF46785">
    <property type="entry name" value="Winged helix' DNA-binding domain"/>
    <property type="match status" value="1"/>
</dbReference>
<dbReference type="EC" id="5.6.2.4" evidence="10"/>
<keyword evidence="4" id="KW-0378">Hydrolase</keyword>
<dbReference type="SUPFAM" id="SSF52540">
    <property type="entry name" value="P-loop containing nucleoside triphosphate hydrolases"/>
    <property type="match status" value="1"/>
</dbReference>
<dbReference type="PROSITE" id="PS51192">
    <property type="entry name" value="HELICASE_ATP_BIND_1"/>
    <property type="match status" value="1"/>
</dbReference>
<evidence type="ECO:0000256" key="8">
    <source>
        <dbReference type="ARBA" id="ARBA00023235"/>
    </source>
</evidence>
<evidence type="ECO:0000313" key="13">
    <source>
        <dbReference type="EMBL" id="QHS90410.1"/>
    </source>
</evidence>
<evidence type="ECO:0000256" key="4">
    <source>
        <dbReference type="ARBA" id="ARBA00022801"/>
    </source>
</evidence>
<dbReference type="GO" id="GO:0003677">
    <property type="term" value="F:DNA binding"/>
    <property type="evidence" value="ECO:0007669"/>
    <property type="project" value="UniProtKB-KW"/>
</dbReference>
<evidence type="ECO:0000256" key="5">
    <source>
        <dbReference type="ARBA" id="ARBA00022806"/>
    </source>
</evidence>
<comment type="catalytic activity">
    <reaction evidence="9">
        <text>Couples ATP hydrolysis with the unwinding of duplex DNA by translocating in the 3'-5' direction.</text>
        <dbReference type="EC" id="5.6.2.4"/>
    </reaction>
</comment>
<dbReference type="GO" id="GO:0006281">
    <property type="term" value="P:DNA repair"/>
    <property type="evidence" value="ECO:0007669"/>
    <property type="project" value="InterPro"/>
</dbReference>
<evidence type="ECO:0000256" key="3">
    <source>
        <dbReference type="ARBA" id="ARBA00022741"/>
    </source>
</evidence>
<dbReference type="PANTHER" id="PTHR13710">
    <property type="entry name" value="DNA HELICASE RECQ FAMILY MEMBER"/>
    <property type="match status" value="1"/>
</dbReference>
<feature type="domain" description="Helicase C-terminal" evidence="12">
    <location>
        <begin position="220"/>
        <end position="371"/>
    </location>
</feature>
<dbReference type="InterPro" id="IPR027417">
    <property type="entry name" value="P-loop_NTPase"/>
</dbReference>
<dbReference type="GO" id="GO:0005694">
    <property type="term" value="C:chromosome"/>
    <property type="evidence" value="ECO:0007669"/>
    <property type="project" value="TreeGrafter"/>
</dbReference>
<keyword evidence="6" id="KW-0067">ATP-binding</keyword>
<dbReference type="SMART" id="SM00490">
    <property type="entry name" value="HELICc"/>
    <property type="match status" value="1"/>
</dbReference>
<dbReference type="Pfam" id="PF00270">
    <property type="entry name" value="DEAD"/>
    <property type="match status" value="1"/>
</dbReference>
<dbReference type="Pfam" id="PF00271">
    <property type="entry name" value="Helicase_C"/>
    <property type="match status" value="1"/>
</dbReference>
<protein>
    <recommendedName>
        <fullName evidence="10">DNA 3'-5' helicase</fullName>
        <ecNumber evidence="10">5.6.2.4</ecNumber>
    </recommendedName>
</protein>
<dbReference type="AlphaFoldDB" id="A0A6C0BEC2"/>
<dbReference type="InterPro" id="IPR001650">
    <property type="entry name" value="Helicase_C-like"/>
</dbReference>
<evidence type="ECO:0000256" key="6">
    <source>
        <dbReference type="ARBA" id="ARBA00022840"/>
    </source>
</evidence>
<dbReference type="FunFam" id="3.40.50.300:FF:001389">
    <property type="entry name" value="ATP-dependent DNA helicase RecQ"/>
    <property type="match status" value="1"/>
</dbReference>
<dbReference type="Pfam" id="PF09382">
    <property type="entry name" value="RQC"/>
    <property type="match status" value="1"/>
</dbReference>
<dbReference type="GO" id="GO:0005524">
    <property type="term" value="F:ATP binding"/>
    <property type="evidence" value="ECO:0007669"/>
    <property type="project" value="UniProtKB-KW"/>
</dbReference>
<name>A0A6C0BEC2_9ZZZZ</name>
<keyword evidence="3" id="KW-0547">Nucleotide-binding</keyword>
<evidence type="ECO:0000256" key="2">
    <source>
        <dbReference type="ARBA" id="ARBA00022723"/>
    </source>
</evidence>